<accession>A0A972H2B1</accession>
<dbReference type="AlphaFoldDB" id="A0A972H2B1"/>
<dbReference type="EMBL" id="WHOD01000128">
    <property type="protein sequence ID" value="NOU98147.1"/>
    <property type="molecule type" value="Genomic_DNA"/>
</dbReference>
<reference evidence="2" key="1">
    <citation type="submission" date="2019-10" db="EMBL/GenBank/DDBJ databases">
        <title>Description of Paenibacillus glebae sp. nov.</title>
        <authorList>
            <person name="Carlier A."/>
            <person name="Qi S."/>
        </authorList>
    </citation>
    <scope>NUCLEOTIDE SEQUENCE</scope>
    <source>
        <strain evidence="2">LMG 31456</strain>
    </source>
</reference>
<gene>
    <name evidence="2" type="ORF">GC093_33690</name>
</gene>
<feature type="compositionally biased region" description="Polar residues" evidence="1">
    <location>
        <begin position="139"/>
        <end position="153"/>
    </location>
</feature>
<evidence type="ECO:0000313" key="3">
    <source>
        <dbReference type="Proteomes" id="UP000641588"/>
    </source>
</evidence>
<name>A0A972H2B1_9BACL</name>
<evidence type="ECO:0000256" key="1">
    <source>
        <dbReference type="SAM" id="MobiDB-lite"/>
    </source>
</evidence>
<dbReference type="Proteomes" id="UP000641588">
    <property type="component" value="Unassembled WGS sequence"/>
</dbReference>
<feature type="region of interest" description="Disordered" evidence="1">
    <location>
        <begin position="139"/>
        <end position="159"/>
    </location>
</feature>
<comment type="caution">
    <text evidence="2">The sequence shown here is derived from an EMBL/GenBank/DDBJ whole genome shotgun (WGS) entry which is preliminary data.</text>
</comment>
<organism evidence="2 3">
    <name type="scientific">Paenibacillus foliorum</name>
    <dbReference type="NCBI Taxonomy" id="2654974"/>
    <lineage>
        <taxon>Bacteria</taxon>
        <taxon>Bacillati</taxon>
        <taxon>Bacillota</taxon>
        <taxon>Bacilli</taxon>
        <taxon>Bacillales</taxon>
        <taxon>Paenibacillaceae</taxon>
        <taxon>Paenibacillus</taxon>
    </lineage>
</organism>
<keyword evidence="3" id="KW-1185">Reference proteome</keyword>
<evidence type="ECO:0000313" key="2">
    <source>
        <dbReference type="EMBL" id="NOU98147.1"/>
    </source>
</evidence>
<sequence length="457" mass="52276">MQPVNSDGLKWLVEKAVSINRGGPESKKGWLVTVKDDHLVLQTDEQYLYYQTKHVKSITVDSTEPLEATVPYDKKLVYWDAISFNDILEKMIFRRVQINQGGPESINGILSRLFENHVDLVQGHEVIKVATPHIKNVSYSLSNQDDNSNSKKGSQAEEMVNEMKEQTIVQETTPAEVEQKQLAQKRRRRRRRLEKKEIPAVQELKSINPVEMPAVQKLKSIDPVKIPLVQKLKSIDPVKIPLAQELKLIDPVKMPPVQELKSIDPVKMAPVQELKSIDPVIIHPDHASDSIKGDEFTDALPIMADDQNQVTTEQIVEAPSQERSFIHNPVSNNPEALFHFSVVKQTAKKAGALRSRKSKLLKRKRKAIRPTIPQRKRQMIKPKLLRVSRETKKIIKIKITKRVKATKRIKVTKRIKETKRIKVTKRWLFLSKKPQPSKAVVLGSVWLAPSIKMHLPR</sequence>
<proteinExistence type="predicted"/>
<dbReference type="RefSeq" id="WP_171656391.1">
    <property type="nucleotide sequence ID" value="NZ_WHOD01000128.1"/>
</dbReference>
<feature type="compositionally biased region" description="Basic residues" evidence="1">
    <location>
        <begin position="183"/>
        <end position="193"/>
    </location>
</feature>
<protein>
    <submittedName>
        <fullName evidence="2">Uncharacterized protein</fullName>
    </submittedName>
</protein>
<feature type="region of interest" description="Disordered" evidence="1">
    <location>
        <begin position="173"/>
        <end position="194"/>
    </location>
</feature>